<feature type="region of interest" description="Disordered" evidence="1">
    <location>
        <begin position="1"/>
        <end position="22"/>
    </location>
</feature>
<dbReference type="GO" id="GO:0005849">
    <property type="term" value="C:mRNA cleavage factor complex"/>
    <property type="evidence" value="ECO:0007669"/>
    <property type="project" value="TreeGrafter"/>
</dbReference>
<feature type="region of interest" description="Disordered" evidence="1">
    <location>
        <begin position="303"/>
        <end position="366"/>
    </location>
</feature>
<feature type="region of interest" description="Disordered" evidence="1">
    <location>
        <begin position="506"/>
        <end position="531"/>
    </location>
</feature>
<evidence type="ECO:0000259" key="2">
    <source>
        <dbReference type="PROSITE" id="PS51391"/>
    </source>
</evidence>
<dbReference type="PROSITE" id="PS00028">
    <property type="entry name" value="ZINC_FINGER_C2H2_1"/>
    <property type="match status" value="1"/>
</dbReference>
<dbReference type="OrthoDB" id="2129491at2759"/>
<dbReference type="InterPro" id="IPR047415">
    <property type="entry name" value="Pcf11_CID"/>
</dbReference>
<dbReference type="SMART" id="SM00582">
    <property type="entry name" value="RPR"/>
    <property type="match status" value="1"/>
</dbReference>
<name>A0A8T2USN7_CERRI</name>
<dbReference type="EMBL" id="CM035409">
    <property type="protein sequence ID" value="KAH7439147.1"/>
    <property type="molecule type" value="Genomic_DNA"/>
</dbReference>
<dbReference type="InterPro" id="IPR013087">
    <property type="entry name" value="Znf_C2H2_type"/>
</dbReference>
<dbReference type="Gene3D" id="1.25.40.90">
    <property type="match status" value="1"/>
</dbReference>
<dbReference type="PANTHER" id="PTHR15921:SF3">
    <property type="entry name" value="PRE-MRNA CLEAVAGE COMPLEX 2 PROTEIN PCF11"/>
    <property type="match status" value="1"/>
</dbReference>
<protein>
    <recommendedName>
        <fullName evidence="2">CID domain-containing protein</fullName>
    </recommendedName>
</protein>
<accession>A0A8T2USN7</accession>
<feature type="region of interest" description="Disordered" evidence="1">
    <location>
        <begin position="681"/>
        <end position="717"/>
    </location>
</feature>
<feature type="compositionally biased region" description="Polar residues" evidence="1">
    <location>
        <begin position="303"/>
        <end position="320"/>
    </location>
</feature>
<feature type="compositionally biased region" description="Pro residues" evidence="1">
    <location>
        <begin position="1153"/>
        <end position="1162"/>
    </location>
</feature>
<keyword evidence="4" id="KW-1185">Reference proteome</keyword>
<proteinExistence type="predicted"/>
<organism evidence="3 4">
    <name type="scientific">Ceratopteris richardii</name>
    <name type="common">Triangle waterfern</name>
    <dbReference type="NCBI Taxonomy" id="49495"/>
    <lineage>
        <taxon>Eukaryota</taxon>
        <taxon>Viridiplantae</taxon>
        <taxon>Streptophyta</taxon>
        <taxon>Embryophyta</taxon>
        <taxon>Tracheophyta</taxon>
        <taxon>Polypodiopsida</taxon>
        <taxon>Polypodiidae</taxon>
        <taxon>Polypodiales</taxon>
        <taxon>Pteridineae</taxon>
        <taxon>Pteridaceae</taxon>
        <taxon>Parkerioideae</taxon>
        <taxon>Ceratopteris</taxon>
    </lineage>
</organism>
<dbReference type="SUPFAM" id="SSF48464">
    <property type="entry name" value="ENTH/VHS domain"/>
    <property type="match status" value="1"/>
</dbReference>
<dbReference type="GO" id="GO:0006369">
    <property type="term" value="P:termination of RNA polymerase II transcription"/>
    <property type="evidence" value="ECO:0007669"/>
    <property type="project" value="InterPro"/>
</dbReference>
<dbReference type="Pfam" id="PF23228">
    <property type="entry name" value="zf_PCFS4"/>
    <property type="match status" value="1"/>
</dbReference>
<dbReference type="OMA" id="QDEHSKH"/>
<dbReference type="PANTHER" id="PTHR15921">
    <property type="entry name" value="PRE-MRNA CLEAVAGE COMPLEX II"/>
    <property type="match status" value="1"/>
</dbReference>
<sequence>MNNFPAGDAFRGPPRRPMGHRPLQNFPFTVQQHQHFQDRHHRELAMKRRISEETAREHERDRILFLEGHVDRPFGGNSVPTQMPNERPMLAFPEKRLEGSGIENYPLLDKRHGMRMGPSLQKEVRGRDEQEALKGLEKIHSYEERNGNETSMNFRADSVTEKAFPNIEAMKDIVDFHSFEKPRTFGTLRNTGDYGALDFPRKIENSRILESHRGLNVSKVMDDVRHSEISTGINSSNSVEQLRAINSRKTDMLEVNPKSLDMPRVQFRGLERSVASRDKLRSTESSRGDRLWFPESNKRVNLQLSGSSRHTENTISSVNSVMEEDKSTGNFRSTSRQKDSKKRRSTEREQEDENSQETSAKQRDRVVDDAAMQDLVSQYKTALKELTFNSKPIITNLTIIAGENLHASKAIAATVCSHILEVPVEQTLPSLYLLDSIVKNISGSYVKHFAVRLPEVFIKAYRQVDPSQYPAMQHLFKTWRGVFSSDPLREIESELQFNILGNDPLFSPPSTGATRSDESPPPQQRPGHGIHVNPKYLEAQRKKLQQSTQHQPQEEIITTLSNDSSTFHKLSNNLPEFDYSILSDKRGPNIERLEKNNTVDMGYAARGEQKLERTSYRDKMQIEYEIQHSPQALLDAYGNVRGIRSSKYSASTSGQELDGRHRGLPTREWRNAEEEEYSWADVNPKMPDGGEKVRRDQDGWSHGGTVRNMQEQRHSSWTGWRKHGTFSEVDRPASAEYDTENLPSLRSTRLPARDSPAEFSLSGLKAHTFSNQHLVSLPRAAMEPPSTSLPRLPPSQSKRITAASGLVNLPADINTGLQLTDGQSGISCSVAHLAFPSYSGNKFEYKDLKIDASSTVTGAIGFQQQLLSSSSTVSSGSQVHLTSPFPDLQPPMQPSSITLPLPNFSSVSVQVEGRTLNEQPTSLPQLIPTHPHFTPVQQLSAVSRSPSLGQKLIEPPFEQTHPQPEKVQPAPILSQISSGLLESLKRLQPVLSERNDVKANLLIQASNAQDAAESSSMRLSTEIPNVVLQSSLQIPAPIGTVSVSDTSLRSSGMLSSNTISGLFLHSSSVAPARITQFTSDSQPPTFMQHSEPLSFVSQPVSGGPPLPLGPPPSAGLGSLTGQLAPVLSQITSPLVLAPLPMPTTAVQTRIAQPPLPPGPPPHSSSVSQLQPSVTASMSSGPDLNSLLSSLVARGILSTPSSVSVSSQPVVVSSSSNGILGPVPSSHLPLASADHYKRLLLPPAALSTVSISDSKILEPPSKSFSEGGLASAFDEVEFKPDFLRQKQEFVIKALYSDFPRQCKTCGLRFKQQGEHSEHMDWHVSRNRRQKSAKKVSRKWFVNTKEWLGGTGAGMSEVSPAFFPEVAAKVEEPEMVIAVPADENQVTCALCGEPFEEFYSDETDEWMYKGAVYMNGPPEGFIEGLDKTCHGPIVHANCRSESAAASIKADKAEDANLASFSN</sequence>
<dbReference type="GO" id="GO:0031124">
    <property type="term" value="P:mRNA 3'-end processing"/>
    <property type="evidence" value="ECO:0007669"/>
    <property type="project" value="InterPro"/>
</dbReference>
<dbReference type="Pfam" id="PF04818">
    <property type="entry name" value="CID"/>
    <property type="match status" value="1"/>
</dbReference>
<evidence type="ECO:0000313" key="3">
    <source>
        <dbReference type="EMBL" id="KAH7439147.1"/>
    </source>
</evidence>
<evidence type="ECO:0000256" key="1">
    <source>
        <dbReference type="SAM" id="MobiDB-lite"/>
    </source>
</evidence>
<dbReference type="InterPro" id="IPR057242">
    <property type="entry name" value="PCFS4-like"/>
</dbReference>
<dbReference type="InterPro" id="IPR045154">
    <property type="entry name" value="PCF11-like"/>
</dbReference>
<feature type="region of interest" description="Disordered" evidence="1">
    <location>
        <begin position="1149"/>
        <end position="1180"/>
    </location>
</feature>
<dbReference type="CDD" id="cd16982">
    <property type="entry name" value="CID_Pcf11"/>
    <property type="match status" value="1"/>
</dbReference>
<feature type="domain" description="CID" evidence="2">
    <location>
        <begin position="371"/>
        <end position="499"/>
    </location>
</feature>
<dbReference type="GO" id="GO:0005737">
    <property type="term" value="C:cytoplasm"/>
    <property type="evidence" value="ECO:0007669"/>
    <property type="project" value="TreeGrafter"/>
</dbReference>
<dbReference type="PROSITE" id="PS51391">
    <property type="entry name" value="CID"/>
    <property type="match status" value="1"/>
</dbReference>
<dbReference type="GO" id="GO:0003729">
    <property type="term" value="F:mRNA binding"/>
    <property type="evidence" value="ECO:0007669"/>
    <property type="project" value="InterPro"/>
</dbReference>
<comment type="caution">
    <text evidence="3">The sequence shown here is derived from an EMBL/GenBank/DDBJ whole genome shotgun (WGS) entry which is preliminary data.</text>
</comment>
<dbReference type="InterPro" id="IPR006569">
    <property type="entry name" value="CID_dom"/>
</dbReference>
<dbReference type="GO" id="GO:0000993">
    <property type="term" value="F:RNA polymerase II complex binding"/>
    <property type="evidence" value="ECO:0007669"/>
    <property type="project" value="InterPro"/>
</dbReference>
<gene>
    <name evidence="3" type="ORF">KP509_04G047300</name>
</gene>
<feature type="compositionally biased region" description="Basic and acidic residues" evidence="1">
    <location>
        <begin position="688"/>
        <end position="699"/>
    </location>
</feature>
<dbReference type="FunFam" id="1.25.40.90:FF:000023">
    <property type="entry name" value="polyadenylation and cleavage factor homolog 4"/>
    <property type="match status" value="1"/>
</dbReference>
<dbReference type="InterPro" id="IPR008942">
    <property type="entry name" value="ENTH_VHS"/>
</dbReference>
<feature type="compositionally biased region" description="Polar residues" evidence="1">
    <location>
        <begin position="1168"/>
        <end position="1180"/>
    </location>
</feature>
<evidence type="ECO:0000313" key="4">
    <source>
        <dbReference type="Proteomes" id="UP000825935"/>
    </source>
</evidence>
<dbReference type="Proteomes" id="UP000825935">
    <property type="component" value="Chromosome 4"/>
</dbReference>
<reference evidence="3" key="1">
    <citation type="submission" date="2021-08" db="EMBL/GenBank/DDBJ databases">
        <title>WGS assembly of Ceratopteris richardii.</title>
        <authorList>
            <person name="Marchant D.B."/>
            <person name="Chen G."/>
            <person name="Jenkins J."/>
            <person name="Shu S."/>
            <person name="Leebens-Mack J."/>
            <person name="Grimwood J."/>
            <person name="Schmutz J."/>
            <person name="Soltis P."/>
            <person name="Soltis D."/>
            <person name="Chen Z.-H."/>
        </authorList>
    </citation>
    <scope>NUCLEOTIDE SEQUENCE</scope>
    <source>
        <strain evidence="3">Whitten #5841</strain>
        <tissue evidence="3">Leaf</tissue>
    </source>
</reference>